<reference evidence="3" key="1">
    <citation type="submission" date="2016-05" db="EMBL/GenBank/DDBJ databases">
        <authorList>
            <person name="Naeem Raeece"/>
        </authorList>
    </citation>
    <scope>NUCLEOTIDE SEQUENCE [LARGE SCALE GENOMIC DNA]</scope>
</reference>
<keyword evidence="4" id="KW-1185">Reference proteome</keyword>
<reference evidence="2" key="3">
    <citation type="submission" date="2016-05" db="EMBL/GenBank/DDBJ databases">
        <authorList>
            <person name="Lavstsen T."/>
            <person name="Jespersen J.S."/>
        </authorList>
    </citation>
    <scope>NUCLEOTIDE SEQUENCE [LARGE SCALE GENOMIC DNA]</scope>
</reference>
<dbReference type="AlphaFoldDB" id="A0A1A9ANS4"/>
<evidence type="ECO:0000313" key="1">
    <source>
        <dbReference type="EMBL" id="SBT57188.1"/>
    </source>
</evidence>
<dbReference type="Proteomes" id="UP000078550">
    <property type="component" value="Unassembled WGS sequence"/>
</dbReference>
<evidence type="ECO:0000313" key="4">
    <source>
        <dbReference type="Proteomes" id="UP000078555"/>
    </source>
</evidence>
<gene>
    <name evidence="2" type="ORF">POVWA1_083490</name>
    <name evidence="1" type="ORF">POVWA2_077860</name>
</gene>
<name>A0A1A9ANS4_PLAOA</name>
<sequence length="140" mass="16265">MQILLRAEKFCAELYNTNVVKCYSYHTKNFCTELDNFNKKYLSENSSHLCSNSPQLTPFPKTTEEVQLPKYHASINQADQESHDGFHHSTNNNKPFIIYTILCFTPLGSCLRLLNKRKNNIYDSLTEEQLNILPNSSREQ</sequence>
<evidence type="ECO:0000313" key="2">
    <source>
        <dbReference type="EMBL" id="SBT57743.1"/>
    </source>
</evidence>
<dbReference type="EMBL" id="FLRD01001630">
    <property type="protein sequence ID" value="SBT57743.1"/>
    <property type="molecule type" value="Genomic_DNA"/>
</dbReference>
<evidence type="ECO:0000313" key="3">
    <source>
        <dbReference type="Proteomes" id="UP000078550"/>
    </source>
</evidence>
<reference evidence="4" key="2">
    <citation type="submission" date="2016-05" db="EMBL/GenBank/DDBJ databases">
        <authorList>
            <person name="Naeem R."/>
        </authorList>
    </citation>
    <scope>NUCLEOTIDE SEQUENCE [LARGE SCALE GENOMIC DNA]</scope>
</reference>
<accession>A0A1A9ANS4</accession>
<organism evidence="2 4">
    <name type="scientific">Plasmodium ovale wallikeri</name>
    <dbReference type="NCBI Taxonomy" id="864142"/>
    <lineage>
        <taxon>Eukaryota</taxon>
        <taxon>Sar</taxon>
        <taxon>Alveolata</taxon>
        <taxon>Apicomplexa</taxon>
        <taxon>Aconoidasida</taxon>
        <taxon>Haemosporida</taxon>
        <taxon>Plasmodiidae</taxon>
        <taxon>Plasmodium</taxon>
        <taxon>Plasmodium (Plasmodium)</taxon>
    </lineage>
</organism>
<protein>
    <submittedName>
        <fullName evidence="2">PIR Superfamily Protein</fullName>
    </submittedName>
</protein>
<proteinExistence type="predicted"/>
<dbReference type="EMBL" id="FLRE01001777">
    <property type="protein sequence ID" value="SBT57188.1"/>
    <property type="molecule type" value="Genomic_DNA"/>
</dbReference>
<dbReference type="Proteomes" id="UP000078555">
    <property type="component" value="Unassembled WGS sequence"/>
</dbReference>